<feature type="compositionally biased region" description="Acidic residues" evidence="1">
    <location>
        <begin position="25"/>
        <end position="48"/>
    </location>
</feature>
<dbReference type="AlphaFoldDB" id="A0A7S4NE11"/>
<feature type="region of interest" description="Disordered" evidence="1">
    <location>
        <begin position="82"/>
        <end position="121"/>
    </location>
</feature>
<proteinExistence type="predicted"/>
<organism evidence="2">
    <name type="scientific">Paramoeba aestuarina</name>
    <dbReference type="NCBI Taxonomy" id="180227"/>
    <lineage>
        <taxon>Eukaryota</taxon>
        <taxon>Amoebozoa</taxon>
        <taxon>Discosea</taxon>
        <taxon>Flabellinia</taxon>
        <taxon>Dactylopodida</taxon>
        <taxon>Paramoebidae</taxon>
        <taxon>Paramoeba</taxon>
    </lineage>
</organism>
<sequence>MQLHEGICGGDSEDDLEDICKDPFGDDEDDEDDKDDEDDENEDDEEEGLSLFGKEEGDGELDYEDMAMEALLEAELLDPNSILDIDDDFDDDEQLQKLSKTKKKREGGGKGEGPPPKKRKK</sequence>
<reference evidence="2" key="1">
    <citation type="submission" date="2021-01" db="EMBL/GenBank/DDBJ databases">
        <authorList>
            <person name="Corre E."/>
            <person name="Pelletier E."/>
            <person name="Niang G."/>
            <person name="Scheremetjew M."/>
            <person name="Finn R."/>
            <person name="Kale V."/>
            <person name="Holt S."/>
            <person name="Cochrane G."/>
            <person name="Meng A."/>
            <person name="Brown T."/>
            <person name="Cohen L."/>
        </authorList>
    </citation>
    <scope>NUCLEOTIDE SEQUENCE</scope>
    <source>
        <strain evidence="2">SoJaBio B1-5/56/2</strain>
    </source>
</reference>
<gene>
    <name evidence="2" type="ORF">NAES01612_LOCUS3480</name>
</gene>
<evidence type="ECO:0000313" key="2">
    <source>
        <dbReference type="EMBL" id="CAE2280699.1"/>
    </source>
</evidence>
<feature type="region of interest" description="Disordered" evidence="1">
    <location>
        <begin position="1"/>
        <end position="61"/>
    </location>
</feature>
<protein>
    <submittedName>
        <fullName evidence="2">Uncharacterized protein</fullName>
    </submittedName>
</protein>
<evidence type="ECO:0000256" key="1">
    <source>
        <dbReference type="SAM" id="MobiDB-lite"/>
    </source>
</evidence>
<feature type="compositionally biased region" description="Acidic residues" evidence="1">
    <location>
        <begin position="84"/>
        <end position="93"/>
    </location>
</feature>
<name>A0A7S4NE11_9EUKA</name>
<accession>A0A7S4NE11</accession>
<dbReference type="EMBL" id="HBKR01005195">
    <property type="protein sequence ID" value="CAE2280699.1"/>
    <property type="molecule type" value="Transcribed_RNA"/>
</dbReference>